<dbReference type="AlphaFoldDB" id="A0A7R7ZLJ4"/>
<dbReference type="RefSeq" id="XP_043133709.1">
    <property type="nucleotide sequence ID" value="XM_043284971.1"/>
</dbReference>
<feature type="transmembrane region" description="Helical" evidence="2">
    <location>
        <begin position="50"/>
        <end position="71"/>
    </location>
</feature>
<name>A0A7R7ZLJ4_ASPCH</name>
<protein>
    <submittedName>
        <fullName evidence="3">Uncharacterized protein</fullName>
    </submittedName>
</protein>
<evidence type="ECO:0000313" key="3">
    <source>
        <dbReference type="EMBL" id="BCR85187.1"/>
    </source>
</evidence>
<dbReference type="EMBL" id="AP024417">
    <property type="protein sequence ID" value="BCR85187.1"/>
    <property type="molecule type" value="Genomic_DNA"/>
</dbReference>
<dbReference type="Proteomes" id="UP000637239">
    <property type="component" value="Chromosome 2"/>
</dbReference>
<feature type="region of interest" description="Disordered" evidence="1">
    <location>
        <begin position="1"/>
        <end position="41"/>
    </location>
</feature>
<evidence type="ECO:0000256" key="2">
    <source>
        <dbReference type="SAM" id="Phobius"/>
    </source>
</evidence>
<evidence type="ECO:0000256" key="1">
    <source>
        <dbReference type="SAM" id="MobiDB-lite"/>
    </source>
</evidence>
<sequence length="107" mass="11620">MNRFTTVPKVPAEKSESLTSPTSPKVLTIPPTSEKRLPHTASCRSTSSSIVRASALAAVIVSVIIILVSDLDSPFRPISKYYLIHLSLSVPTQSILNPTDYPEPLFV</sequence>
<proteinExistence type="predicted"/>
<dbReference type="KEGG" id="ache:ACHE_20645S"/>
<reference evidence="3" key="2">
    <citation type="submission" date="2021-02" db="EMBL/GenBank/DDBJ databases">
        <title>Aspergillus chevalieri M1 genome sequence.</title>
        <authorList>
            <person name="Kadooka C."/>
            <person name="Mori K."/>
            <person name="Futagami T."/>
        </authorList>
    </citation>
    <scope>NUCLEOTIDE SEQUENCE</scope>
    <source>
        <strain evidence="3">M1</strain>
    </source>
</reference>
<reference evidence="3" key="1">
    <citation type="submission" date="2021-01" db="EMBL/GenBank/DDBJ databases">
        <authorList>
            <consortium name="Aspergillus chevalieri M1 genome sequencing consortium"/>
            <person name="Kazuki M."/>
            <person name="Futagami T."/>
        </authorList>
    </citation>
    <scope>NUCLEOTIDE SEQUENCE</scope>
    <source>
        <strain evidence="3">M1</strain>
    </source>
</reference>
<evidence type="ECO:0000313" key="4">
    <source>
        <dbReference type="Proteomes" id="UP000637239"/>
    </source>
</evidence>
<dbReference type="GeneID" id="66979546"/>
<organism evidence="3 4">
    <name type="scientific">Aspergillus chevalieri</name>
    <name type="common">Eurotium chevalieri</name>
    <dbReference type="NCBI Taxonomy" id="182096"/>
    <lineage>
        <taxon>Eukaryota</taxon>
        <taxon>Fungi</taxon>
        <taxon>Dikarya</taxon>
        <taxon>Ascomycota</taxon>
        <taxon>Pezizomycotina</taxon>
        <taxon>Eurotiomycetes</taxon>
        <taxon>Eurotiomycetidae</taxon>
        <taxon>Eurotiales</taxon>
        <taxon>Aspergillaceae</taxon>
        <taxon>Aspergillus</taxon>
        <taxon>Aspergillus subgen. Aspergillus</taxon>
    </lineage>
</organism>
<gene>
    <name evidence="3" type="ORF">ACHE_20645S</name>
</gene>
<keyword evidence="2" id="KW-0812">Transmembrane</keyword>
<keyword evidence="2" id="KW-1133">Transmembrane helix</keyword>
<keyword evidence="4" id="KW-1185">Reference proteome</keyword>
<keyword evidence="2" id="KW-0472">Membrane</keyword>
<accession>A0A7R7ZLJ4</accession>